<evidence type="ECO:0000256" key="3">
    <source>
        <dbReference type="SAM" id="MobiDB-lite"/>
    </source>
</evidence>
<dbReference type="PANTHER" id="PTHR30469">
    <property type="entry name" value="MULTIDRUG RESISTANCE PROTEIN MDTA"/>
    <property type="match status" value="1"/>
</dbReference>
<evidence type="ECO:0000313" key="6">
    <source>
        <dbReference type="Proteomes" id="UP000199448"/>
    </source>
</evidence>
<dbReference type="InterPro" id="IPR058625">
    <property type="entry name" value="MdtA-like_BSH"/>
</dbReference>
<evidence type="ECO:0000313" key="5">
    <source>
        <dbReference type="EMBL" id="SEF03277.1"/>
    </source>
</evidence>
<accession>A0A1H5NR57</accession>
<dbReference type="RefSeq" id="WP_093113566.1">
    <property type="nucleotide sequence ID" value="NZ_FNGG01000005.1"/>
</dbReference>
<dbReference type="Pfam" id="PF25917">
    <property type="entry name" value="BSH_RND"/>
    <property type="match status" value="1"/>
</dbReference>
<dbReference type="Proteomes" id="UP000199448">
    <property type="component" value="Unassembled WGS sequence"/>
</dbReference>
<feature type="region of interest" description="Disordered" evidence="3">
    <location>
        <begin position="377"/>
        <end position="399"/>
    </location>
</feature>
<keyword evidence="2" id="KW-0175">Coiled coil</keyword>
<keyword evidence="6" id="KW-1185">Reference proteome</keyword>
<comment type="similarity">
    <text evidence="1">Belongs to the membrane fusion protein (MFP) (TC 8.A.1) family.</text>
</comment>
<sequence>MSTKKTLIISISILLFAAVVTTLVFMTEPTAKSEGATKKMAMLVEVIPAEKGNFEPVFIATGTVSPVEDVTLSPLVSGQVIRRAPAFTPGGFVEEGTVLLQIDPSDYQNELELKKSDLLQARTDLDMEMGRQEVAEKDLALIGGDSLSPQERSLVLRKPQLNAVKANIAAAEAAVEQAKLNLARTTIRAPFDAHILTQNVTEGSQVAPGDNLGRLVGSEFYWVSLTVPLAQLQWLKFPATEEEQGSEVKIRNTSAWPKGVFRSGYLSKQVGALDEQTRLARVLVKVPQPLARQQDKPELIIGSFVEARLLGEQITDVVRLKRDYLHNNDEVWTMENGKLSIKKVEVQLKDSEYAYISSGLEDGAKVVTTNLSTVTEGIPLRTQRDTTASEENKQQPVNN</sequence>
<proteinExistence type="inferred from homology"/>
<dbReference type="InterPro" id="IPR006143">
    <property type="entry name" value="RND_pump_MFP"/>
</dbReference>
<dbReference type="EMBL" id="FNUG01000005">
    <property type="protein sequence ID" value="SEF03277.1"/>
    <property type="molecule type" value="Genomic_DNA"/>
</dbReference>
<dbReference type="Gene3D" id="2.40.30.170">
    <property type="match status" value="1"/>
</dbReference>
<dbReference type="Gene3D" id="2.40.50.100">
    <property type="match status" value="1"/>
</dbReference>
<organism evidence="5 6">
    <name type="scientific">Salinimicrobium catena</name>
    <dbReference type="NCBI Taxonomy" id="390640"/>
    <lineage>
        <taxon>Bacteria</taxon>
        <taxon>Pseudomonadati</taxon>
        <taxon>Bacteroidota</taxon>
        <taxon>Flavobacteriia</taxon>
        <taxon>Flavobacteriales</taxon>
        <taxon>Flavobacteriaceae</taxon>
        <taxon>Salinimicrobium</taxon>
    </lineage>
</organism>
<reference evidence="5 6" key="1">
    <citation type="submission" date="2016-10" db="EMBL/GenBank/DDBJ databases">
        <authorList>
            <person name="de Groot N.N."/>
        </authorList>
    </citation>
    <scope>NUCLEOTIDE SEQUENCE [LARGE SCALE GENOMIC DNA]</scope>
    <source>
        <strain evidence="5 6">DSM 23553</strain>
    </source>
</reference>
<evidence type="ECO:0000256" key="2">
    <source>
        <dbReference type="SAM" id="Coils"/>
    </source>
</evidence>
<dbReference type="SUPFAM" id="SSF111369">
    <property type="entry name" value="HlyD-like secretion proteins"/>
    <property type="match status" value="1"/>
</dbReference>
<evidence type="ECO:0000256" key="1">
    <source>
        <dbReference type="ARBA" id="ARBA00009477"/>
    </source>
</evidence>
<evidence type="ECO:0000259" key="4">
    <source>
        <dbReference type="Pfam" id="PF25917"/>
    </source>
</evidence>
<dbReference type="Gene3D" id="1.10.287.470">
    <property type="entry name" value="Helix hairpin bin"/>
    <property type="match status" value="1"/>
</dbReference>
<feature type="coiled-coil region" evidence="2">
    <location>
        <begin position="161"/>
        <end position="188"/>
    </location>
</feature>
<feature type="domain" description="Multidrug resistance protein MdtA-like barrel-sandwich hybrid" evidence="4">
    <location>
        <begin position="69"/>
        <end position="213"/>
    </location>
</feature>
<dbReference type="PANTHER" id="PTHR30469:SF12">
    <property type="entry name" value="MULTIDRUG RESISTANCE PROTEIN MDTA"/>
    <property type="match status" value="1"/>
</dbReference>
<dbReference type="GO" id="GO:0015562">
    <property type="term" value="F:efflux transmembrane transporter activity"/>
    <property type="evidence" value="ECO:0007669"/>
    <property type="project" value="TreeGrafter"/>
</dbReference>
<dbReference type="OrthoDB" id="9806939at2"/>
<dbReference type="Gene3D" id="2.40.420.20">
    <property type="match status" value="1"/>
</dbReference>
<dbReference type="GO" id="GO:1990281">
    <property type="term" value="C:efflux pump complex"/>
    <property type="evidence" value="ECO:0007669"/>
    <property type="project" value="TreeGrafter"/>
</dbReference>
<protein>
    <submittedName>
        <fullName evidence="5">RND family efflux transporter, MFP subunit</fullName>
    </submittedName>
</protein>
<dbReference type="NCBIfam" id="TIGR01730">
    <property type="entry name" value="RND_mfp"/>
    <property type="match status" value="1"/>
</dbReference>
<gene>
    <name evidence="5" type="ORF">SAMN04488034_10537</name>
</gene>
<dbReference type="AlphaFoldDB" id="A0A1H5NR57"/>
<dbReference type="STRING" id="390640.SAMN04488034_10537"/>
<name>A0A1H5NR57_9FLAO</name>